<keyword evidence="4" id="KW-1185">Reference proteome</keyword>
<sequence length="106" mass="10438">MSAEPSNEPTVPAPPDAVAAENVAGTPAANGEASSAVSGLGVTPPPSAGPGRSSLIDHIVEAVVPGTREQRWSTKTKALMGALLAMLLLGAAGCVGNLTSPVQRAN</sequence>
<name>A0A917X3D1_9ACTN</name>
<reference evidence="3" key="2">
    <citation type="submission" date="2020-09" db="EMBL/GenBank/DDBJ databases">
        <authorList>
            <person name="Sun Q."/>
            <person name="Zhou Y."/>
        </authorList>
    </citation>
    <scope>NUCLEOTIDE SEQUENCE</scope>
    <source>
        <strain evidence="3">CGMCC 4.7312</strain>
    </source>
</reference>
<gene>
    <name evidence="3" type="ORF">GCM10011608_49520</name>
</gene>
<protein>
    <submittedName>
        <fullName evidence="3">Uncharacterized protein</fullName>
    </submittedName>
</protein>
<evidence type="ECO:0000256" key="2">
    <source>
        <dbReference type="SAM" id="Phobius"/>
    </source>
</evidence>
<keyword evidence="2" id="KW-1133">Transmembrane helix</keyword>
<feature type="region of interest" description="Disordered" evidence="1">
    <location>
        <begin position="1"/>
        <end position="53"/>
    </location>
</feature>
<evidence type="ECO:0000313" key="4">
    <source>
        <dbReference type="Proteomes" id="UP000608890"/>
    </source>
</evidence>
<evidence type="ECO:0000313" key="3">
    <source>
        <dbReference type="EMBL" id="GGM58618.1"/>
    </source>
</evidence>
<organism evidence="3 4">
    <name type="scientific">Micromonospora sonchi</name>
    <dbReference type="NCBI Taxonomy" id="1763543"/>
    <lineage>
        <taxon>Bacteria</taxon>
        <taxon>Bacillati</taxon>
        <taxon>Actinomycetota</taxon>
        <taxon>Actinomycetes</taxon>
        <taxon>Micromonosporales</taxon>
        <taxon>Micromonosporaceae</taxon>
        <taxon>Micromonospora</taxon>
    </lineage>
</organism>
<feature type="transmembrane region" description="Helical" evidence="2">
    <location>
        <begin position="78"/>
        <end position="98"/>
    </location>
</feature>
<dbReference type="Proteomes" id="UP000608890">
    <property type="component" value="Unassembled WGS sequence"/>
</dbReference>
<keyword evidence="2" id="KW-0472">Membrane</keyword>
<keyword evidence="2" id="KW-0812">Transmembrane</keyword>
<proteinExistence type="predicted"/>
<dbReference type="RefSeq" id="WP_229706420.1">
    <property type="nucleotide sequence ID" value="NZ_BMNB01000029.1"/>
</dbReference>
<comment type="caution">
    <text evidence="3">The sequence shown here is derived from an EMBL/GenBank/DDBJ whole genome shotgun (WGS) entry which is preliminary data.</text>
</comment>
<reference evidence="3" key="1">
    <citation type="journal article" date="2014" name="Int. J. Syst. Evol. Microbiol.">
        <title>Complete genome sequence of Corynebacterium casei LMG S-19264T (=DSM 44701T), isolated from a smear-ripened cheese.</title>
        <authorList>
            <consortium name="US DOE Joint Genome Institute (JGI-PGF)"/>
            <person name="Walter F."/>
            <person name="Albersmeier A."/>
            <person name="Kalinowski J."/>
            <person name="Ruckert C."/>
        </authorList>
    </citation>
    <scope>NUCLEOTIDE SEQUENCE</scope>
    <source>
        <strain evidence="3">CGMCC 4.7312</strain>
    </source>
</reference>
<evidence type="ECO:0000256" key="1">
    <source>
        <dbReference type="SAM" id="MobiDB-lite"/>
    </source>
</evidence>
<dbReference type="AlphaFoldDB" id="A0A917X3D1"/>
<accession>A0A917X3D1</accession>
<dbReference type="EMBL" id="BMNB01000029">
    <property type="protein sequence ID" value="GGM58618.1"/>
    <property type="molecule type" value="Genomic_DNA"/>
</dbReference>